<evidence type="ECO:0000313" key="13">
    <source>
        <dbReference type="EMBL" id="KCZ95015.1"/>
    </source>
</evidence>
<keyword evidence="4" id="KW-0488">Methylation</keyword>
<reference evidence="13 14" key="1">
    <citation type="submission" date="2013-04" db="EMBL/GenBank/DDBJ databases">
        <title>Hyphomonas hirschiana VP5 Genome Sequencing.</title>
        <authorList>
            <person name="Lai Q."/>
            <person name="Shao Z."/>
        </authorList>
    </citation>
    <scope>NUCLEOTIDE SEQUENCE [LARGE SCALE GENOMIC DNA]</scope>
    <source>
        <strain evidence="13 14">VP5</strain>
    </source>
</reference>
<dbReference type="Gene3D" id="3.55.40.10">
    <property type="entry name" value="minor pseudopilin epsh domain"/>
    <property type="match status" value="1"/>
</dbReference>
<evidence type="ECO:0000256" key="2">
    <source>
        <dbReference type="ARBA" id="ARBA00021549"/>
    </source>
</evidence>
<dbReference type="GO" id="GO:0015628">
    <property type="term" value="P:protein secretion by the type II secretion system"/>
    <property type="evidence" value="ECO:0007669"/>
    <property type="project" value="InterPro"/>
</dbReference>
<dbReference type="InterPro" id="IPR045584">
    <property type="entry name" value="Pilin-like"/>
</dbReference>
<dbReference type="Pfam" id="PF12019">
    <property type="entry name" value="GspH"/>
    <property type="match status" value="1"/>
</dbReference>
<evidence type="ECO:0000256" key="3">
    <source>
        <dbReference type="ARBA" id="ARBA00022475"/>
    </source>
</evidence>
<evidence type="ECO:0000256" key="4">
    <source>
        <dbReference type="ARBA" id="ARBA00022481"/>
    </source>
</evidence>
<organism evidence="13 14">
    <name type="scientific">Hyphomonas hirschiana VP5</name>
    <dbReference type="NCBI Taxonomy" id="1280951"/>
    <lineage>
        <taxon>Bacteria</taxon>
        <taxon>Pseudomonadati</taxon>
        <taxon>Pseudomonadota</taxon>
        <taxon>Alphaproteobacteria</taxon>
        <taxon>Hyphomonadales</taxon>
        <taxon>Hyphomonadaceae</taxon>
        <taxon>Hyphomonas</taxon>
    </lineage>
</organism>
<keyword evidence="8 11" id="KW-0472">Membrane</keyword>
<dbReference type="GO" id="GO:0015627">
    <property type="term" value="C:type II protein secretion system complex"/>
    <property type="evidence" value="ECO:0007669"/>
    <property type="project" value="InterPro"/>
</dbReference>
<accession>A0A059FWG7</accession>
<dbReference type="SUPFAM" id="SSF54523">
    <property type="entry name" value="Pili subunits"/>
    <property type="match status" value="1"/>
</dbReference>
<gene>
    <name evidence="13" type="ORF">HHI_07197</name>
</gene>
<keyword evidence="6 11" id="KW-0812">Transmembrane</keyword>
<keyword evidence="14" id="KW-1185">Reference proteome</keyword>
<comment type="subcellular location">
    <subcellularLocation>
        <location evidence="1">Cell inner membrane</location>
        <topology evidence="1">Single-pass membrane protein</topology>
    </subcellularLocation>
</comment>
<proteinExistence type="inferred from homology"/>
<feature type="domain" description="General secretion pathway GspH" evidence="12">
    <location>
        <begin position="56"/>
        <end position="158"/>
    </location>
</feature>
<dbReference type="NCBIfam" id="TIGR02532">
    <property type="entry name" value="IV_pilin_GFxxxE"/>
    <property type="match status" value="1"/>
</dbReference>
<protein>
    <recommendedName>
        <fullName evidence="2">Type II secretion system protein H</fullName>
    </recommendedName>
    <alternativeName>
        <fullName evidence="10">General secretion pathway protein H</fullName>
    </alternativeName>
</protein>
<dbReference type="OrthoDB" id="7630032at2"/>
<dbReference type="AlphaFoldDB" id="A0A059FWG7"/>
<evidence type="ECO:0000256" key="7">
    <source>
        <dbReference type="ARBA" id="ARBA00022989"/>
    </source>
</evidence>
<keyword evidence="5" id="KW-0997">Cell inner membrane</keyword>
<dbReference type="Pfam" id="PF07963">
    <property type="entry name" value="N_methyl"/>
    <property type="match status" value="1"/>
</dbReference>
<evidence type="ECO:0000256" key="6">
    <source>
        <dbReference type="ARBA" id="ARBA00022692"/>
    </source>
</evidence>
<evidence type="ECO:0000256" key="5">
    <source>
        <dbReference type="ARBA" id="ARBA00022519"/>
    </source>
</evidence>
<name>A0A059FWG7_9PROT</name>
<dbReference type="GO" id="GO:0005886">
    <property type="term" value="C:plasma membrane"/>
    <property type="evidence" value="ECO:0007669"/>
    <property type="project" value="UniProtKB-SubCell"/>
</dbReference>
<dbReference type="InterPro" id="IPR002416">
    <property type="entry name" value="T2SS_protein-GspH"/>
</dbReference>
<dbReference type="RefSeq" id="WP_011646870.1">
    <property type="nucleotide sequence ID" value="NZ_ARYI01000005.1"/>
</dbReference>
<dbReference type="Proteomes" id="UP000025061">
    <property type="component" value="Unassembled WGS sequence"/>
</dbReference>
<dbReference type="InterPro" id="IPR012902">
    <property type="entry name" value="N_methyl_site"/>
</dbReference>
<dbReference type="PRINTS" id="PR00885">
    <property type="entry name" value="BCTERIALGSPH"/>
</dbReference>
<sequence length="168" mass="18185">MIDIFSPAKHSDAQAPLRDPEAGLSLVEIMVTLSIIGVATTLILLTIPARPLHKQEADRLQEALEQTAGRSLVTGQPMGLIIEGQSYTPAIWQNGNWRPLQSYQLPSGIRFEIDGKAPMAPEEGETALPAVIFDPLGHTAPVSIELVRNNSRTSLTLLADGRVSTEVR</sequence>
<evidence type="ECO:0000259" key="12">
    <source>
        <dbReference type="Pfam" id="PF12019"/>
    </source>
</evidence>
<comment type="caution">
    <text evidence="13">The sequence shown here is derived from an EMBL/GenBank/DDBJ whole genome shotgun (WGS) entry which is preliminary data.</text>
</comment>
<evidence type="ECO:0000313" key="14">
    <source>
        <dbReference type="Proteomes" id="UP000025061"/>
    </source>
</evidence>
<comment type="similarity">
    <text evidence="9">Belongs to the GSP H family.</text>
</comment>
<dbReference type="EMBL" id="ARYI01000005">
    <property type="protein sequence ID" value="KCZ95015.1"/>
    <property type="molecule type" value="Genomic_DNA"/>
</dbReference>
<keyword evidence="7 11" id="KW-1133">Transmembrane helix</keyword>
<dbReference type="PATRIC" id="fig|1280951.3.peg.1456"/>
<evidence type="ECO:0000256" key="10">
    <source>
        <dbReference type="ARBA" id="ARBA00030775"/>
    </source>
</evidence>
<dbReference type="PROSITE" id="PS00409">
    <property type="entry name" value="PROKAR_NTER_METHYL"/>
    <property type="match status" value="1"/>
</dbReference>
<evidence type="ECO:0000256" key="1">
    <source>
        <dbReference type="ARBA" id="ARBA00004377"/>
    </source>
</evidence>
<evidence type="ECO:0000256" key="8">
    <source>
        <dbReference type="ARBA" id="ARBA00023136"/>
    </source>
</evidence>
<feature type="transmembrane region" description="Helical" evidence="11">
    <location>
        <begin position="26"/>
        <end position="47"/>
    </location>
</feature>
<evidence type="ECO:0000256" key="11">
    <source>
        <dbReference type="SAM" id="Phobius"/>
    </source>
</evidence>
<evidence type="ECO:0000256" key="9">
    <source>
        <dbReference type="ARBA" id="ARBA00025772"/>
    </source>
</evidence>
<dbReference type="InterPro" id="IPR022346">
    <property type="entry name" value="T2SS_GspH"/>
</dbReference>
<keyword evidence="3" id="KW-1003">Cell membrane</keyword>